<reference evidence="1 2" key="2">
    <citation type="submission" date="2018-11" db="EMBL/GenBank/DDBJ databases">
        <authorList>
            <consortium name="Pathogen Informatics"/>
        </authorList>
    </citation>
    <scope>NUCLEOTIDE SEQUENCE [LARGE SCALE GENOMIC DNA]</scope>
</reference>
<evidence type="ECO:0000313" key="3">
    <source>
        <dbReference type="WBParaSite" id="NBR_0002154801-mRNA-1"/>
    </source>
</evidence>
<protein>
    <submittedName>
        <fullName evidence="3">Val_tRNA-synt_C domain-containing protein</fullName>
    </submittedName>
</protein>
<dbReference type="Proteomes" id="UP000271162">
    <property type="component" value="Unassembled WGS sequence"/>
</dbReference>
<sequence>MPNPPYRLKPLLRIVLKVKAFGLEEAVFQPNAAITPQEQMQKKIDKMKLKLTEIEKLEERINSGEIIPLPNQVAKVGRKSEIESEIEKLTEEMNKL</sequence>
<dbReference type="EMBL" id="UYSL01026503">
    <property type="protein sequence ID" value="VDL85534.1"/>
    <property type="molecule type" value="Genomic_DNA"/>
</dbReference>
<name>A0A0N4YWC6_NIPBR</name>
<keyword evidence="2" id="KW-1185">Reference proteome</keyword>
<dbReference type="WBParaSite" id="NBR_0002154801-mRNA-1">
    <property type="protein sequence ID" value="NBR_0002154801-mRNA-1"/>
    <property type="gene ID" value="NBR_0002154801"/>
</dbReference>
<reference evidence="3" key="1">
    <citation type="submission" date="2017-02" db="UniProtKB">
        <authorList>
            <consortium name="WormBaseParasite"/>
        </authorList>
    </citation>
    <scope>IDENTIFICATION</scope>
</reference>
<gene>
    <name evidence="1" type="ORF">NBR_LOCUS21549</name>
</gene>
<proteinExistence type="predicted"/>
<dbReference type="STRING" id="27835.A0A0N4YWC6"/>
<evidence type="ECO:0000313" key="2">
    <source>
        <dbReference type="Proteomes" id="UP000271162"/>
    </source>
</evidence>
<dbReference type="AlphaFoldDB" id="A0A0N4YWC6"/>
<dbReference type="OMA" id="YPHLFDY"/>
<accession>A0A0N4YWC6</accession>
<organism evidence="3">
    <name type="scientific">Nippostrongylus brasiliensis</name>
    <name type="common">Rat hookworm</name>
    <dbReference type="NCBI Taxonomy" id="27835"/>
    <lineage>
        <taxon>Eukaryota</taxon>
        <taxon>Metazoa</taxon>
        <taxon>Ecdysozoa</taxon>
        <taxon>Nematoda</taxon>
        <taxon>Chromadorea</taxon>
        <taxon>Rhabditida</taxon>
        <taxon>Rhabditina</taxon>
        <taxon>Rhabditomorpha</taxon>
        <taxon>Strongyloidea</taxon>
        <taxon>Heligmosomidae</taxon>
        <taxon>Nippostrongylus</taxon>
    </lineage>
</organism>
<evidence type="ECO:0000313" key="1">
    <source>
        <dbReference type="EMBL" id="VDL85534.1"/>
    </source>
</evidence>